<reference evidence="2" key="1">
    <citation type="submission" date="2022-11" db="UniProtKB">
        <authorList>
            <consortium name="WormBaseParasite"/>
        </authorList>
    </citation>
    <scope>IDENTIFICATION</scope>
</reference>
<keyword evidence="1" id="KW-1185">Reference proteome</keyword>
<dbReference type="AlphaFoldDB" id="A0A915IIK5"/>
<evidence type="ECO:0000313" key="2">
    <source>
        <dbReference type="WBParaSite" id="nRc.2.0.1.t13896-RA"/>
    </source>
</evidence>
<name>A0A915IIK5_ROMCU</name>
<evidence type="ECO:0000313" key="1">
    <source>
        <dbReference type="Proteomes" id="UP000887565"/>
    </source>
</evidence>
<protein>
    <submittedName>
        <fullName evidence="2">Uncharacterized protein</fullName>
    </submittedName>
</protein>
<proteinExistence type="predicted"/>
<sequence length="72" mass="8050">MTHKNCGRSIGDTFHNSSLPLPRNRTSVTALRVRNRQISTNASQTPLILRPELVYLYCAIQGTMSLAQCSLF</sequence>
<dbReference type="Proteomes" id="UP000887565">
    <property type="component" value="Unplaced"/>
</dbReference>
<dbReference type="WBParaSite" id="nRc.2.0.1.t13896-RA">
    <property type="protein sequence ID" value="nRc.2.0.1.t13896-RA"/>
    <property type="gene ID" value="nRc.2.0.1.g13896"/>
</dbReference>
<accession>A0A915IIK5</accession>
<organism evidence="1 2">
    <name type="scientific">Romanomermis culicivorax</name>
    <name type="common">Nematode worm</name>
    <dbReference type="NCBI Taxonomy" id="13658"/>
    <lineage>
        <taxon>Eukaryota</taxon>
        <taxon>Metazoa</taxon>
        <taxon>Ecdysozoa</taxon>
        <taxon>Nematoda</taxon>
        <taxon>Enoplea</taxon>
        <taxon>Dorylaimia</taxon>
        <taxon>Mermithida</taxon>
        <taxon>Mermithoidea</taxon>
        <taxon>Mermithidae</taxon>
        <taxon>Romanomermis</taxon>
    </lineage>
</organism>